<reference evidence="2 3" key="1">
    <citation type="submission" date="2016-10" db="EMBL/GenBank/DDBJ databases">
        <authorList>
            <person name="de Groot N.N."/>
        </authorList>
    </citation>
    <scope>NUCLEOTIDE SEQUENCE [LARGE SCALE GENOMIC DNA]</scope>
    <source>
        <strain evidence="2 3">CGMCC 1.6848</strain>
    </source>
</reference>
<feature type="domain" description="Helix-turn-helix" evidence="1">
    <location>
        <begin position="38"/>
        <end position="88"/>
    </location>
</feature>
<evidence type="ECO:0000259" key="1">
    <source>
        <dbReference type="Pfam" id="PF12728"/>
    </source>
</evidence>
<dbReference type="RefSeq" id="WP_092845615.1">
    <property type="nucleotide sequence ID" value="NZ_FOPY01000006.1"/>
</dbReference>
<gene>
    <name evidence="2" type="ORF">SAMN04487959_10649</name>
</gene>
<dbReference type="EMBL" id="FOPY01000006">
    <property type="protein sequence ID" value="SFH58569.1"/>
    <property type="molecule type" value="Genomic_DNA"/>
</dbReference>
<sequence length="114" mass="13345">MTEKEMLQRVLQDMMVLKKIILDHINGSKAPETDKEIMSLEECAEYTGLKKSTLYQLTSQKKIPHFKPNGHRLFFRREDILKWLQSNRIATSDEIEKAAAQHLVSHRRPGRRSV</sequence>
<dbReference type="InterPro" id="IPR009061">
    <property type="entry name" value="DNA-bd_dom_put_sf"/>
</dbReference>
<evidence type="ECO:0000313" key="3">
    <source>
        <dbReference type="Proteomes" id="UP000199040"/>
    </source>
</evidence>
<dbReference type="NCBIfam" id="TIGR01764">
    <property type="entry name" value="excise"/>
    <property type="match status" value="1"/>
</dbReference>
<dbReference type="GO" id="GO:0003677">
    <property type="term" value="F:DNA binding"/>
    <property type="evidence" value="ECO:0007669"/>
    <property type="project" value="InterPro"/>
</dbReference>
<dbReference type="Pfam" id="PF12728">
    <property type="entry name" value="HTH_17"/>
    <property type="match status" value="1"/>
</dbReference>
<dbReference type="Proteomes" id="UP000199040">
    <property type="component" value="Unassembled WGS sequence"/>
</dbReference>
<organism evidence="2 3">
    <name type="scientific">Modicisalibacter xianhensis</name>
    <dbReference type="NCBI Taxonomy" id="442341"/>
    <lineage>
        <taxon>Bacteria</taxon>
        <taxon>Pseudomonadati</taxon>
        <taxon>Pseudomonadota</taxon>
        <taxon>Gammaproteobacteria</taxon>
        <taxon>Oceanospirillales</taxon>
        <taxon>Halomonadaceae</taxon>
        <taxon>Modicisalibacter</taxon>
    </lineage>
</organism>
<dbReference type="InterPro" id="IPR010093">
    <property type="entry name" value="SinI_DNA-bd"/>
</dbReference>
<protein>
    <submittedName>
        <fullName evidence="2">Transcriptional regulator, AlpA family</fullName>
    </submittedName>
</protein>
<dbReference type="InterPro" id="IPR041657">
    <property type="entry name" value="HTH_17"/>
</dbReference>
<keyword evidence="3" id="KW-1185">Reference proteome</keyword>
<dbReference type="AlphaFoldDB" id="A0A1I3B9C6"/>
<accession>A0A1I3B9C6</accession>
<proteinExistence type="predicted"/>
<dbReference type="STRING" id="442341.SAMN04487959_10649"/>
<dbReference type="SUPFAM" id="SSF46955">
    <property type="entry name" value="Putative DNA-binding domain"/>
    <property type="match status" value="1"/>
</dbReference>
<name>A0A1I3B9C6_9GAMM</name>
<evidence type="ECO:0000313" key="2">
    <source>
        <dbReference type="EMBL" id="SFH58569.1"/>
    </source>
</evidence>